<evidence type="ECO:0000259" key="10">
    <source>
        <dbReference type="Pfam" id="PF01895"/>
    </source>
</evidence>
<dbReference type="PANTHER" id="PTHR42930">
    <property type="entry name" value="PHOSPHATE-SPECIFIC TRANSPORT SYSTEM ACCESSORY PROTEIN PHOU"/>
    <property type="match status" value="1"/>
</dbReference>
<evidence type="ECO:0000313" key="11">
    <source>
        <dbReference type="EMBL" id="HFX12577.1"/>
    </source>
</evidence>
<accession>A0A7C3RL11</accession>
<dbReference type="GO" id="GO:0006817">
    <property type="term" value="P:phosphate ion transport"/>
    <property type="evidence" value="ECO:0007669"/>
    <property type="project" value="UniProtKB-KW"/>
</dbReference>
<dbReference type="AlphaFoldDB" id="A0A7C3RL11"/>
<dbReference type="SUPFAM" id="SSF109755">
    <property type="entry name" value="PhoU-like"/>
    <property type="match status" value="1"/>
</dbReference>
<dbReference type="InterPro" id="IPR038078">
    <property type="entry name" value="PhoU-like_sf"/>
</dbReference>
<evidence type="ECO:0000256" key="6">
    <source>
        <dbReference type="ARBA" id="ARBA00022592"/>
    </source>
</evidence>
<evidence type="ECO:0000256" key="5">
    <source>
        <dbReference type="ARBA" id="ARBA00022490"/>
    </source>
</evidence>
<comment type="subcellular location">
    <subcellularLocation>
        <location evidence="1 8">Cytoplasm</location>
    </subcellularLocation>
</comment>
<protein>
    <recommendedName>
        <fullName evidence="8">Phosphate-specific transport system accessory protein PhoU</fullName>
    </recommendedName>
</protein>
<dbReference type="PIRSF" id="PIRSF003107">
    <property type="entry name" value="PhoU"/>
    <property type="match status" value="1"/>
</dbReference>
<gene>
    <name evidence="11" type="primary">phoU</name>
    <name evidence="11" type="ORF">ENW00_00215</name>
</gene>
<dbReference type="PANTHER" id="PTHR42930:SF3">
    <property type="entry name" value="PHOSPHATE-SPECIFIC TRANSPORT SYSTEM ACCESSORY PROTEIN PHOU"/>
    <property type="match status" value="1"/>
</dbReference>
<feature type="coiled-coil region" evidence="9">
    <location>
        <begin position="3"/>
        <end position="30"/>
    </location>
</feature>
<keyword evidence="6 8" id="KW-0592">Phosphate transport</keyword>
<keyword evidence="4 8" id="KW-0813">Transport</keyword>
<evidence type="ECO:0000256" key="4">
    <source>
        <dbReference type="ARBA" id="ARBA00022448"/>
    </source>
</evidence>
<dbReference type="Pfam" id="PF01895">
    <property type="entry name" value="PhoU"/>
    <property type="match status" value="2"/>
</dbReference>
<dbReference type="InterPro" id="IPR026022">
    <property type="entry name" value="PhoU_dom"/>
</dbReference>
<keyword evidence="9" id="KW-0175">Coiled coil</keyword>
<sequence>MLRQNFLEELKKLENSLVEMGSTVKDMLEKSKKAIIDKDEALAKQVIDMDDIVDKYNWSIENNCLKLLALQQPMAHDLRVIAAAMKIISDIERMGDYCVDIAKFTIELIKLPLLPLNKNLTNMFELVEKMLCDSLDAFINRDINFILSVVDQDDAIDRTYYRIYDEVIEEIEHAPETAPQQVKYLMIARFLERIADHITNIAERIYYMETGELKELHE</sequence>
<proteinExistence type="inferred from homology"/>
<evidence type="ECO:0000256" key="3">
    <source>
        <dbReference type="ARBA" id="ARBA00011738"/>
    </source>
</evidence>
<feature type="domain" description="PhoU" evidence="10">
    <location>
        <begin position="17"/>
        <end position="104"/>
    </location>
</feature>
<keyword evidence="5 8" id="KW-0963">Cytoplasm</keyword>
<dbReference type="GO" id="GO:0045936">
    <property type="term" value="P:negative regulation of phosphate metabolic process"/>
    <property type="evidence" value="ECO:0007669"/>
    <property type="project" value="InterPro"/>
</dbReference>
<comment type="subunit">
    <text evidence="3 8">Homodimer.</text>
</comment>
<dbReference type="FunFam" id="1.20.58.220:FF:000004">
    <property type="entry name" value="Phosphate-specific transport system accessory protein PhoU"/>
    <property type="match status" value="1"/>
</dbReference>
<dbReference type="EMBL" id="DTIN01000005">
    <property type="protein sequence ID" value="HFX12577.1"/>
    <property type="molecule type" value="Genomic_DNA"/>
</dbReference>
<dbReference type="GO" id="GO:0005737">
    <property type="term" value="C:cytoplasm"/>
    <property type="evidence" value="ECO:0007669"/>
    <property type="project" value="UniProtKB-SubCell"/>
</dbReference>
<evidence type="ECO:0000256" key="8">
    <source>
        <dbReference type="PIRNR" id="PIRNR003107"/>
    </source>
</evidence>
<reference evidence="11" key="1">
    <citation type="journal article" date="2020" name="mSystems">
        <title>Genome- and Community-Level Interaction Insights into Carbon Utilization and Element Cycling Functions of Hydrothermarchaeota in Hydrothermal Sediment.</title>
        <authorList>
            <person name="Zhou Z."/>
            <person name="Liu Y."/>
            <person name="Xu W."/>
            <person name="Pan J."/>
            <person name="Luo Z.H."/>
            <person name="Li M."/>
        </authorList>
    </citation>
    <scope>NUCLEOTIDE SEQUENCE [LARGE SCALE GENOMIC DNA]</scope>
    <source>
        <strain evidence="11">SpSt-81</strain>
    </source>
</reference>
<name>A0A7C3RL11_DICTH</name>
<evidence type="ECO:0000256" key="2">
    <source>
        <dbReference type="ARBA" id="ARBA00008107"/>
    </source>
</evidence>
<dbReference type="InterPro" id="IPR028366">
    <property type="entry name" value="PhoU"/>
</dbReference>
<evidence type="ECO:0000256" key="7">
    <source>
        <dbReference type="ARBA" id="ARBA00056181"/>
    </source>
</evidence>
<comment type="caution">
    <text evidence="11">The sequence shown here is derived from an EMBL/GenBank/DDBJ whole genome shotgun (WGS) entry which is preliminary data.</text>
</comment>
<dbReference type="Gene3D" id="1.20.58.220">
    <property type="entry name" value="Phosphate transport system protein phou homolog 2, domain 2"/>
    <property type="match status" value="1"/>
</dbReference>
<dbReference type="NCBIfam" id="TIGR02135">
    <property type="entry name" value="phoU_full"/>
    <property type="match status" value="1"/>
</dbReference>
<evidence type="ECO:0000256" key="9">
    <source>
        <dbReference type="SAM" id="Coils"/>
    </source>
</evidence>
<comment type="similarity">
    <text evidence="2 8">Belongs to the PhoU family.</text>
</comment>
<dbReference type="GO" id="GO:0030643">
    <property type="term" value="P:intracellular phosphate ion homeostasis"/>
    <property type="evidence" value="ECO:0007669"/>
    <property type="project" value="InterPro"/>
</dbReference>
<feature type="domain" description="PhoU" evidence="10">
    <location>
        <begin position="121"/>
        <end position="205"/>
    </location>
</feature>
<comment type="function">
    <text evidence="7 8">Plays a role in the regulation of phosphate uptake.</text>
</comment>
<organism evidence="11">
    <name type="scientific">Dictyoglomus thermophilum</name>
    <dbReference type="NCBI Taxonomy" id="14"/>
    <lineage>
        <taxon>Bacteria</taxon>
        <taxon>Pseudomonadati</taxon>
        <taxon>Dictyoglomota</taxon>
        <taxon>Dictyoglomia</taxon>
        <taxon>Dictyoglomales</taxon>
        <taxon>Dictyoglomaceae</taxon>
        <taxon>Dictyoglomus</taxon>
    </lineage>
</organism>
<evidence type="ECO:0000256" key="1">
    <source>
        <dbReference type="ARBA" id="ARBA00004496"/>
    </source>
</evidence>